<feature type="compositionally biased region" description="Basic and acidic residues" evidence="1">
    <location>
        <begin position="108"/>
        <end position="127"/>
    </location>
</feature>
<accession>A0ABP7SE17</accession>
<evidence type="ECO:0000313" key="3">
    <source>
        <dbReference type="Proteomes" id="UP001500235"/>
    </source>
</evidence>
<evidence type="ECO:0008006" key="4">
    <source>
        <dbReference type="Google" id="ProtNLM"/>
    </source>
</evidence>
<gene>
    <name evidence="2" type="ORF">GCM10022280_04380</name>
</gene>
<comment type="caution">
    <text evidence="2">The sequence shown here is derived from an EMBL/GenBank/DDBJ whole genome shotgun (WGS) entry which is preliminary data.</text>
</comment>
<keyword evidence="3" id="KW-1185">Reference proteome</keyword>
<dbReference type="RefSeq" id="WP_344705758.1">
    <property type="nucleotide sequence ID" value="NZ_BAABBQ010000001.1"/>
</dbReference>
<dbReference type="Proteomes" id="UP001500235">
    <property type="component" value="Unassembled WGS sequence"/>
</dbReference>
<proteinExistence type="predicted"/>
<feature type="region of interest" description="Disordered" evidence="1">
    <location>
        <begin position="108"/>
        <end position="135"/>
    </location>
</feature>
<sequence>MSGRFVTALRIRRRALDQLALAIAGERRRSDQLAAAGEALRDCRMAERRLASSSPFDPDRWFAVTAARLDDLAAEKELSGERLAGLRAAAAEARARLSLLEDADHAARVAEQRRRDKAKQDALDDRTGASWSVSR</sequence>
<name>A0ABP7SE17_9SPHN</name>
<dbReference type="EMBL" id="BAABBQ010000001">
    <property type="protein sequence ID" value="GAA4010301.1"/>
    <property type="molecule type" value="Genomic_DNA"/>
</dbReference>
<evidence type="ECO:0000256" key="1">
    <source>
        <dbReference type="SAM" id="MobiDB-lite"/>
    </source>
</evidence>
<reference evidence="3" key="1">
    <citation type="journal article" date="2019" name="Int. J. Syst. Evol. Microbiol.">
        <title>The Global Catalogue of Microorganisms (GCM) 10K type strain sequencing project: providing services to taxonomists for standard genome sequencing and annotation.</title>
        <authorList>
            <consortium name="The Broad Institute Genomics Platform"/>
            <consortium name="The Broad Institute Genome Sequencing Center for Infectious Disease"/>
            <person name="Wu L."/>
            <person name="Ma J."/>
        </authorList>
    </citation>
    <scope>NUCLEOTIDE SEQUENCE [LARGE SCALE GENOMIC DNA]</scope>
    <source>
        <strain evidence="3">JCM 17563</strain>
    </source>
</reference>
<evidence type="ECO:0000313" key="2">
    <source>
        <dbReference type="EMBL" id="GAA4010301.1"/>
    </source>
</evidence>
<protein>
    <recommendedName>
        <fullName evidence="4">Flagellar FliJ protein</fullName>
    </recommendedName>
</protein>
<organism evidence="2 3">
    <name type="scientific">Sphingomonas swuensis</name>
    <dbReference type="NCBI Taxonomy" id="977800"/>
    <lineage>
        <taxon>Bacteria</taxon>
        <taxon>Pseudomonadati</taxon>
        <taxon>Pseudomonadota</taxon>
        <taxon>Alphaproteobacteria</taxon>
        <taxon>Sphingomonadales</taxon>
        <taxon>Sphingomonadaceae</taxon>
        <taxon>Sphingomonas</taxon>
    </lineage>
</organism>